<reference evidence="8" key="1">
    <citation type="journal article" date="2009" name="Science">
        <title>The B73 maize genome: complexity, diversity, and dynamics.</title>
        <authorList>
            <person name="Schnable P.S."/>
            <person name="Ware D."/>
            <person name="Fulton R.S."/>
            <person name="Stein J.C."/>
            <person name="Wei F."/>
            <person name="Pasternak S."/>
            <person name="Liang C."/>
            <person name="Zhang J."/>
            <person name="Fulton L."/>
            <person name="Graves T.A."/>
            <person name="Minx P."/>
            <person name="Reily A.D."/>
            <person name="Courtney L."/>
            <person name="Kruchowski S.S."/>
            <person name="Tomlinson C."/>
            <person name="Strong C."/>
            <person name="Delehaunty K."/>
            <person name="Fronick C."/>
            <person name="Courtney B."/>
            <person name="Rock S.M."/>
            <person name="Belter E."/>
            <person name="Du F."/>
            <person name="Kim K."/>
            <person name="Abbott R.M."/>
            <person name="Cotton M."/>
            <person name="Levy A."/>
            <person name="Marchetto P."/>
            <person name="Ochoa K."/>
            <person name="Jackson S.M."/>
            <person name="Gillam B."/>
            <person name="Chen W."/>
            <person name="Yan L."/>
            <person name="Higginbotham J."/>
            <person name="Cardenas M."/>
            <person name="Waligorski J."/>
            <person name="Applebaum E."/>
            <person name="Phelps L."/>
            <person name="Falcone J."/>
            <person name="Kanchi K."/>
            <person name="Thane T."/>
            <person name="Scimone A."/>
            <person name="Thane N."/>
            <person name="Henke J."/>
            <person name="Wang T."/>
            <person name="Ruppert J."/>
            <person name="Shah N."/>
            <person name="Rotter K."/>
            <person name="Hodges J."/>
            <person name="Ingenthron E."/>
            <person name="Cordes M."/>
            <person name="Kohlberg S."/>
            <person name="Sgro J."/>
            <person name="Delgado B."/>
            <person name="Mead K."/>
            <person name="Chinwalla A."/>
            <person name="Leonard S."/>
            <person name="Crouse K."/>
            <person name="Collura K."/>
            <person name="Kudrna D."/>
            <person name="Currie J."/>
            <person name="He R."/>
            <person name="Angelova A."/>
            <person name="Rajasekar S."/>
            <person name="Mueller T."/>
            <person name="Lomeli R."/>
            <person name="Scara G."/>
            <person name="Ko A."/>
            <person name="Delaney K."/>
            <person name="Wissotski M."/>
            <person name="Lopez G."/>
            <person name="Campos D."/>
            <person name="Braidotti M."/>
            <person name="Ashley E."/>
            <person name="Golser W."/>
            <person name="Kim H."/>
            <person name="Lee S."/>
            <person name="Lin J."/>
            <person name="Dujmic Z."/>
            <person name="Kim W."/>
            <person name="Talag J."/>
            <person name="Zuccolo A."/>
            <person name="Fan C."/>
            <person name="Sebastian A."/>
            <person name="Kramer M."/>
            <person name="Spiegel L."/>
            <person name="Nascimento L."/>
            <person name="Zutavern T."/>
            <person name="Miller B."/>
            <person name="Ambroise C."/>
            <person name="Muller S."/>
            <person name="Spooner W."/>
            <person name="Narechania A."/>
            <person name="Ren L."/>
            <person name="Wei S."/>
            <person name="Kumari S."/>
            <person name="Faga B."/>
            <person name="Levy M.J."/>
            <person name="McMahan L."/>
            <person name="Van Buren P."/>
            <person name="Vaughn M.W."/>
            <person name="Ying K."/>
            <person name="Yeh C.-T."/>
            <person name="Emrich S.J."/>
            <person name="Jia Y."/>
            <person name="Kalyanaraman A."/>
            <person name="Hsia A.-P."/>
            <person name="Barbazuk W.B."/>
            <person name="Baucom R.S."/>
            <person name="Brutnell T.P."/>
            <person name="Carpita N.C."/>
            <person name="Chaparro C."/>
            <person name="Chia J.-M."/>
            <person name="Deragon J.-M."/>
            <person name="Estill J.C."/>
            <person name="Fu Y."/>
            <person name="Jeddeloh J.A."/>
            <person name="Han Y."/>
            <person name="Lee H."/>
            <person name="Li P."/>
            <person name="Lisch D.R."/>
            <person name="Liu S."/>
            <person name="Liu Z."/>
            <person name="Nagel D.H."/>
            <person name="McCann M.C."/>
            <person name="SanMiguel P."/>
            <person name="Myers A.M."/>
            <person name="Nettleton D."/>
            <person name="Nguyen J."/>
            <person name="Penning B.W."/>
            <person name="Ponnala L."/>
            <person name="Schneider K.L."/>
            <person name="Schwartz D.C."/>
            <person name="Sharma A."/>
            <person name="Soderlund C."/>
            <person name="Springer N.M."/>
            <person name="Sun Q."/>
            <person name="Wang H."/>
            <person name="Waterman M."/>
            <person name="Westerman R."/>
            <person name="Wolfgruber T.K."/>
            <person name="Yang L."/>
            <person name="Yu Y."/>
            <person name="Zhang L."/>
            <person name="Zhou S."/>
            <person name="Zhu Q."/>
            <person name="Bennetzen J.L."/>
            <person name="Dawe R.K."/>
            <person name="Jiang J."/>
            <person name="Jiang N."/>
            <person name="Presting G.G."/>
            <person name="Wessler S.R."/>
            <person name="Aluru S."/>
            <person name="Martienssen R.A."/>
            <person name="Clifton S.W."/>
            <person name="McCombie W.R."/>
            <person name="Wing R.A."/>
            <person name="Wilson R.K."/>
        </authorList>
    </citation>
    <scope>NUCLEOTIDE SEQUENCE [LARGE SCALE GENOMIC DNA]</scope>
    <source>
        <strain evidence="8">cv. B73</strain>
    </source>
</reference>
<evidence type="ECO:0000256" key="6">
    <source>
        <dbReference type="ARBA" id="ARBA00049117"/>
    </source>
</evidence>
<keyword evidence="2" id="KW-0493">Microtubule</keyword>
<evidence type="ECO:0000313" key="7">
    <source>
        <dbReference type="EnsemblPlants" id="Zm00001eb389040_P002"/>
    </source>
</evidence>
<keyword evidence="3" id="KW-0547">Nucleotide-binding</keyword>
<dbReference type="Gramene" id="Zm00001eb389040_T002">
    <property type="protein sequence ID" value="Zm00001eb389040_P002"/>
    <property type="gene ID" value="Zm00001eb389040"/>
</dbReference>
<evidence type="ECO:0000256" key="2">
    <source>
        <dbReference type="ARBA" id="ARBA00022701"/>
    </source>
</evidence>
<keyword evidence="5" id="KW-0342">GTP-binding</keyword>
<dbReference type="GO" id="GO:0016787">
    <property type="term" value="F:hydrolase activity"/>
    <property type="evidence" value="ECO:0007669"/>
    <property type="project" value="UniProtKB-KW"/>
</dbReference>
<reference evidence="7" key="2">
    <citation type="submission" date="2019-07" db="EMBL/GenBank/DDBJ databases">
        <authorList>
            <person name="Seetharam A."/>
            <person name="Woodhouse M."/>
            <person name="Cannon E."/>
        </authorList>
    </citation>
    <scope>NUCLEOTIDE SEQUENCE [LARGE SCALE GENOMIC DNA]</scope>
    <source>
        <strain evidence="7">cv. B73</strain>
    </source>
</reference>
<name>A0A804R8H5_MAIZE</name>
<protein>
    <submittedName>
        <fullName evidence="7">Uncharacterized protein</fullName>
    </submittedName>
</protein>
<dbReference type="PANTHER" id="PTHR11588">
    <property type="entry name" value="TUBULIN"/>
    <property type="match status" value="1"/>
</dbReference>
<dbReference type="AlphaFoldDB" id="A0A804R8H5"/>
<dbReference type="Gene3D" id="3.40.50.1440">
    <property type="entry name" value="Tubulin/FtsZ, GTPase domain"/>
    <property type="match status" value="1"/>
</dbReference>
<keyword evidence="8" id="KW-1185">Reference proteome</keyword>
<dbReference type="SUPFAM" id="SSF52490">
    <property type="entry name" value="Tubulin nucleotide-binding domain-like"/>
    <property type="match status" value="1"/>
</dbReference>
<dbReference type="Proteomes" id="UP000007305">
    <property type="component" value="Chromosome 9"/>
</dbReference>
<dbReference type="PRINTS" id="PR01161">
    <property type="entry name" value="TUBULIN"/>
</dbReference>
<evidence type="ECO:0000256" key="4">
    <source>
        <dbReference type="ARBA" id="ARBA00022801"/>
    </source>
</evidence>
<evidence type="ECO:0000256" key="3">
    <source>
        <dbReference type="ARBA" id="ARBA00022741"/>
    </source>
</evidence>
<keyword evidence="4" id="KW-0378">Hydrolase</keyword>
<proteinExistence type="inferred from homology"/>
<dbReference type="GO" id="GO:0005874">
    <property type="term" value="C:microtubule"/>
    <property type="evidence" value="ECO:0007669"/>
    <property type="project" value="UniProtKB-KW"/>
</dbReference>
<dbReference type="InParanoid" id="A0A804R8H5"/>
<dbReference type="GO" id="GO:0005525">
    <property type="term" value="F:GTP binding"/>
    <property type="evidence" value="ECO:0007669"/>
    <property type="project" value="UniProtKB-KW"/>
</dbReference>
<evidence type="ECO:0000256" key="1">
    <source>
        <dbReference type="ARBA" id="ARBA00009636"/>
    </source>
</evidence>
<comment type="similarity">
    <text evidence="1">Belongs to the tubulin family.</text>
</comment>
<sequence length="199" mass="21139">MSSSPSSVNRRPPGPLALGLESLGKKISIGWSPSRAASSPSRAAPTRPHWAMASFPVVQVFSVLRLHPCASIQVGNSCWELYCLEHGIQPDGLMPNDTSVGIARDAFNTFFSETGAGKHVPRALSSHTRKMMRTTSPVDITQAQNVLGNKGTEIAKVAHRRTDAEAGVEALDAVQQSVVVAASATSFPHQRGRVNGSES</sequence>
<dbReference type="GO" id="GO:0005200">
    <property type="term" value="F:structural constituent of cytoskeleton"/>
    <property type="evidence" value="ECO:0007669"/>
    <property type="project" value="InterPro"/>
</dbReference>
<organism evidence="7 8">
    <name type="scientific">Zea mays</name>
    <name type="common">Maize</name>
    <dbReference type="NCBI Taxonomy" id="4577"/>
    <lineage>
        <taxon>Eukaryota</taxon>
        <taxon>Viridiplantae</taxon>
        <taxon>Streptophyta</taxon>
        <taxon>Embryophyta</taxon>
        <taxon>Tracheophyta</taxon>
        <taxon>Spermatophyta</taxon>
        <taxon>Magnoliopsida</taxon>
        <taxon>Liliopsida</taxon>
        <taxon>Poales</taxon>
        <taxon>Poaceae</taxon>
        <taxon>PACMAD clade</taxon>
        <taxon>Panicoideae</taxon>
        <taxon>Andropogonodae</taxon>
        <taxon>Andropogoneae</taxon>
        <taxon>Tripsacinae</taxon>
        <taxon>Zea</taxon>
    </lineage>
</organism>
<dbReference type="InterPro" id="IPR000217">
    <property type="entry name" value="Tubulin"/>
</dbReference>
<evidence type="ECO:0000313" key="8">
    <source>
        <dbReference type="Proteomes" id="UP000007305"/>
    </source>
</evidence>
<dbReference type="PRINTS" id="PR01162">
    <property type="entry name" value="ALPHATUBULIN"/>
</dbReference>
<dbReference type="EnsemblPlants" id="Zm00001eb389040_T002">
    <property type="protein sequence ID" value="Zm00001eb389040_P002"/>
    <property type="gene ID" value="Zm00001eb389040"/>
</dbReference>
<dbReference type="InterPro" id="IPR002452">
    <property type="entry name" value="Alpha_tubulin"/>
</dbReference>
<accession>A0A804R8H5</accession>
<comment type="catalytic activity">
    <reaction evidence="6">
        <text>GTP + H2O = GDP + phosphate + H(+)</text>
        <dbReference type="Rhea" id="RHEA:19669"/>
        <dbReference type="ChEBI" id="CHEBI:15377"/>
        <dbReference type="ChEBI" id="CHEBI:15378"/>
        <dbReference type="ChEBI" id="CHEBI:37565"/>
        <dbReference type="ChEBI" id="CHEBI:43474"/>
        <dbReference type="ChEBI" id="CHEBI:58189"/>
    </reaction>
    <physiologicalReaction direction="left-to-right" evidence="6">
        <dbReference type="Rhea" id="RHEA:19670"/>
    </physiologicalReaction>
</comment>
<dbReference type="GO" id="GO:0007017">
    <property type="term" value="P:microtubule-based process"/>
    <property type="evidence" value="ECO:0007669"/>
    <property type="project" value="InterPro"/>
</dbReference>
<dbReference type="InterPro" id="IPR036525">
    <property type="entry name" value="Tubulin/FtsZ_GTPase_sf"/>
</dbReference>
<reference evidence="7" key="3">
    <citation type="submission" date="2021-05" db="UniProtKB">
        <authorList>
            <consortium name="EnsemblPlants"/>
        </authorList>
    </citation>
    <scope>IDENTIFICATION</scope>
    <source>
        <strain evidence="7">cv. B73</strain>
    </source>
</reference>
<evidence type="ECO:0000256" key="5">
    <source>
        <dbReference type="ARBA" id="ARBA00023134"/>
    </source>
</evidence>